<dbReference type="EMBL" id="NESP01000001">
    <property type="protein sequence ID" value="PUE58402.1"/>
    <property type="molecule type" value="Genomic_DNA"/>
</dbReference>
<dbReference type="GO" id="GO:0030288">
    <property type="term" value="C:outer membrane-bounded periplasmic space"/>
    <property type="evidence" value="ECO:0007669"/>
    <property type="project" value="InterPro"/>
</dbReference>
<organism evidence="6 7">
    <name type="scientific">Limnohabitans curvus</name>
    <dbReference type="NCBI Taxonomy" id="323423"/>
    <lineage>
        <taxon>Bacteria</taxon>
        <taxon>Pseudomonadati</taxon>
        <taxon>Pseudomonadota</taxon>
        <taxon>Betaproteobacteria</taxon>
        <taxon>Burkholderiales</taxon>
        <taxon>Comamonadaceae</taxon>
        <taxon>Limnohabitans</taxon>
    </lineage>
</organism>
<dbReference type="RefSeq" id="WP_108401515.1">
    <property type="nucleotide sequence ID" value="NZ_NESP01000001.1"/>
</dbReference>
<sequence length="322" mass="36138">MKLWKKVLLASVVASCASGAFAQTKLKWAHIMETSEPFHIWSMWAANELNKRTNGKYSADVYPASQLGKENDLNQGLTLGTVDIIVTGAGFAAKSYAPIGVTYYPYTFRDVDHLLKFFKSDVYKDLNKGYAEKTGHQILGSMYYGTRHTTANKLITKCADLKGLKMRVPDTPVYLAMPRACGANATPIPFAEVYLALQNGTVEAQENPLTTIEAKKFYEVQKNIILTGHIVEHLNIVVAGKLWKQLTDAEKKIMTDIAQEASEKASVDLVAREKQMVDFFKKKGLSVTDTDRNDFRESVLKSVKFEDFGYRKADWDLIQNIK</sequence>
<proteinExistence type="inferred from homology"/>
<evidence type="ECO:0000313" key="6">
    <source>
        <dbReference type="EMBL" id="PUE58402.1"/>
    </source>
</evidence>
<evidence type="ECO:0000256" key="3">
    <source>
        <dbReference type="ARBA" id="ARBA00022448"/>
    </source>
</evidence>
<protein>
    <submittedName>
        <fullName evidence="6">ABC transporter substrate-binding protein</fullName>
    </submittedName>
</protein>
<dbReference type="NCBIfam" id="NF037995">
    <property type="entry name" value="TRAP_S1"/>
    <property type="match status" value="1"/>
</dbReference>
<dbReference type="CDD" id="cd13672">
    <property type="entry name" value="PBP2_TRAP_Siap"/>
    <property type="match status" value="1"/>
</dbReference>
<dbReference type="AlphaFoldDB" id="A0A315ER88"/>
<dbReference type="GO" id="GO:0055085">
    <property type="term" value="P:transmembrane transport"/>
    <property type="evidence" value="ECO:0007669"/>
    <property type="project" value="InterPro"/>
</dbReference>
<evidence type="ECO:0000256" key="1">
    <source>
        <dbReference type="ARBA" id="ARBA00004196"/>
    </source>
</evidence>
<dbReference type="InterPro" id="IPR018389">
    <property type="entry name" value="DctP_fam"/>
</dbReference>
<dbReference type="PANTHER" id="PTHR33376">
    <property type="match status" value="1"/>
</dbReference>
<dbReference type="Proteomes" id="UP000251341">
    <property type="component" value="Unassembled WGS sequence"/>
</dbReference>
<evidence type="ECO:0000256" key="2">
    <source>
        <dbReference type="ARBA" id="ARBA00009023"/>
    </source>
</evidence>
<evidence type="ECO:0000256" key="4">
    <source>
        <dbReference type="ARBA" id="ARBA00022729"/>
    </source>
</evidence>
<dbReference type="PIRSF" id="PIRSF006470">
    <property type="entry name" value="DctB"/>
    <property type="match status" value="1"/>
</dbReference>
<evidence type="ECO:0000313" key="7">
    <source>
        <dbReference type="Proteomes" id="UP000251341"/>
    </source>
</evidence>
<comment type="subcellular location">
    <subcellularLocation>
        <location evidence="1">Cell envelope</location>
    </subcellularLocation>
</comment>
<reference evidence="6 7" key="1">
    <citation type="submission" date="2017-04" db="EMBL/GenBank/DDBJ databases">
        <title>Unexpected and diverse lifestyles within the genus Limnohabitans.</title>
        <authorList>
            <person name="Kasalicky V."/>
            <person name="Mehrshad M."/>
            <person name="Andrei S.-A."/>
            <person name="Salcher M."/>
            <person name="Kratochvilova H."/>
            <person name="Simek K."/>
            <person name="Ghai R."/>
        </authorList>
    </citation>
    <scope>NUCLEOTIDE SEQUENCE [LARGE SCALE GENOMIC DNA]</scope>
    <source>
        <strain evidence="6 7">MWH-C5</strain>
    </source>
</reference>
<name>A0A315ER88_9BURK</name>
<dbReference type="PANTHER" id="PTHR33376:SF4">
    <property type="entry name" value="SIALIC ACID-BINDING PERIPLASMIC PROTEIN SIAP"/>
    <property type="match status" value="1"/>
</dbReference>
<keyword evidence="4 5" id="KW-0732">Signal</keyword>
<dbReference type="InterPro" id="IPR004682">
    <property type="entry name" value="TRAP_DctP"/>
</dbReference>
<dbReference type="Pfam" id="PF03480">
    <property type="entry name" value="DctP"/>
    <property type="match status" value="1"/>
</dbReference>
<keyword evidence="7" id="KW-1185">Reference proteome</keyword>
<dbReference type="Gene3D" id="3.40.190.170">
    <property type="entry name" value="Bacterial extracellular solute-binding protein, family 7"/>
    <property type="match status" value="1"/>
</dbReference>
<dbReference type="InterPro" id="IPR038404">
    <property type="entry name" value="TRAP_DctP_sf"/>
</dbReference>
<feature type="signal peptide" evidence="5">
    <location>
        <begin position="1"/>
        <end position="22"/>
    </location>
</feature>
<feature type="chain" id="PRO_5016450888" evidence="5">
    <location>
        <begin position="23"/>
        <end position="322"/>
    </location>
</feature>
<gene>
    <name evidence="6" type="ORF">B9Z44_01575</name>
</gene>
<evidence type="ECO:0000256" key="5">
    <source>
        <dbReference type="SAM" id="SignalP"/>
    </source>
</evidence>
<dbReference type="NCBIfam" id="TIGR00787">
    <property type="entry name" value="dctP"/>
    <property type="match status" value="1"/>
</dbReference>
<comment type="caution">
    <text evidence="6">The sequence shown here is derived from an EMBL/GenBank/DDBJ whole genome shotgun (WGS) entry which is preliminary data.</text>
</comment>
<keyword evidence="3" id="KW-0813">Transport</keyword>
<accession>A0A315ER88</accession>
<comment type="similarity">
    <text evidence="2">Belongs to the bacterial solute-binding protein 7 family.</text>
</comment>